<evidence type="ECO:0000313" key="2">
    <source>
        <dbReference type="Proteomes" id="UP001243330"/>
    </source>
</evidence>
<sequence>MAAAYVHMQLLHCRIAKPPSGADFPSICVAFWAVPSALLAFVPPPANGGGGCPPPFLARPADYILTEETSPSPPIPAFHLLALRPSKTSLHPSHSTCLRQDRLLTT</sequence>
<gene>
    <name evidence="1" type="ORF">CCHR01_06535</name>
</gene>
<accession>A0AAD9EJR6</accession>
<dbReference type="EMBL" id="JAQOWY010000109">
    <property type="protein sequence ID" value="KAK1850878.1"/>
    <property type="molecule type" value="Genomic_DNA"/>
</dbReference>
<evidence type="ECO:0000313" key="1">
    <source>
        <dbReference type="EMBL" id="KAK1850878.1"/>
    </source>
</evidence>
<keyword evidence="2" id="KW-1185">Reference proteome</keyword>
<protein>
    <submittedName>
        <fullName evidence="1">Uncharacterized protein</fullName>
    </submittedName>
</protein>
<proteinExistence type="predicted"/>
<name>A0AAD9EJR6_9PEZI</name>
<comment type="caution">
    <text evidence="1">The sequence shown here is derived from an EMBL/GenBank/DDBJ whole genome shotgun (WGS) entry which is preliminary data.</text>
</comment>
<dbReference type="Proteomes" id="UP001243330">
    <property type="component" value="Unassembled WGS sequence"/>
</dbReference>
<dbReference type="AlphaFoldDB" id="A0AAD9EJR6"/>
<organism evidence="1 2">
    <name type="scientific">Colletotrichum chrysophilum</name>
    <dbReference type="NCBI Taxonomy" id="1836956"/>
    <lineage>
        <taxon>Eukaryota</taxon>
        <taxon>Fungi</taxon>
        <taxon>Dikarya</taxon>
        <taxon>Ascomycota</taxon>
        <taxon>Pezizomycotina</taxon>
        <taxon>Sordariomycetes</taxon>
        <taxon>Hypocreomycetidae</taxon>
        <taxon>Glomerellales</taxon>
        <taxon>Glomerellaceae</taxon>
        <taxon>Colletotrichum</taxon>
        <taxon>Colletotrichum gloeosporioides species complex</taxon>
    </lineage>
</organism>
<reference evidence="1" key="1">
    <citation type="submission" date="2023-01" db="EMBL/GenBank/DDBJ databases">
        <title>Colletotrichum chrysophilum M932 genome sequence.</title>
        <authorList>
            <person name="Baroncelli R."/>
        </authorList>
    </citation>
    <scope>NUCLEOTIDE SEQUENCE</scope>
    <source>
        <strain evidence="1">M932</strain>
    </source>
</reference>